<dbReference type="AlphaFoldDB" id="A0A139WA82"/>
<reference evidence="1 2" key="1">
    <citation type="journal article" date="2008" name="Nature">
        <title>The genome of the model beetle and pest Tribolium castaneum.</title>
        <authorList>
            <consortium name="Tribolium Genome Sequencing Consortium"/>
            <person name="Richards S."/>
            <person name="Gibbs R.A."/>
            <person name="Weinstock G.M."/>
            <person name="Brown S.J."/>
            <person name="Denell R."/>
            <person name="Beeman R.W."/>
            <person name="Gibbs R."/>
            <person name="Beeman R.W."/>
            <person name="Brown S.J."/>
            <person name="Bucher G."/>
            <person name="Friedrich M."/>
            <person name="Grimmelikhuijzen C.J."/>
            <person name="Klingler M."/>
            <person name="Lorenzen M."/>
            <person name="Richards S."/>
            <person name="Roth S."/>
            <person name="Schroder R."/>
            <person name="Tautz D."/>
            <person name="Zdobnov E.M."/>
            <person name="Muzny D."/>
            <person name="Gibbs R.A."/>
            <person name="Weinstock G.M."/>
            <person name="Attaway T."/>
            <person name="Bell S."/>
            <person name="Buhay C.J."/>
            <person name="Chandrabose M.N."/>
            <person name="Chavez D."/>
            <person name="Clerk-Blankenburg K.P."/>
            <person name="Cree A."/>
            <person name="Dao M."/>
            <person name="Davis C."/>
            <person name="Chacko J."/>
            <person name="Dinh H."/>
            <person name="Dugan-Rocha S."/>
            <person name="Fowler G."/>
            <person name="Garner T.T."/>
            <person name="Garnes J."/>
            <person name="Gnirke A."/>
            <person name="Hawes A."/>
            <person name="Hernandez J."/>
            <person name="Hines S."/>
            <person name="Holder M."/>
            <person name="Hume J."/>
            <person name="Jhangiani S.N."/>
            <person name="Joshi V."/>
            <person name="Khan Z.M."/>
            <person name="Jackson L."/>
            <person name="Kovar C."/>
            <person name="Kowis A."/>
            <person name="Lee S."/>
            <person name="Lewis L.R."/>
            <person name="Margolis J."/>
            <person name="Morgan M."/>
            <person name="Nazareth L.V."/>
            <person name="Nguyen N."/>
            <person name="Okwuonu G."/>
            <person name="Parker D."/>
            <person name="Richards S."/>
            <person name="Ruiz S.J."/>
            <person name="Santibanez J."/>
            <person name="Savard J."/>
            <person name="Scherer S.E."/>
            <person name="Schneider B."/>
            <person name="Sodergren E."/>
            <person name="Tautz D."/>
            <person name="Vattahil S."/>
            <person name="Villasana D."/>
            <person name="White C.S."/>
            <person name="Wright R."/>
            <person name="Park Y."/>
            <person name="Beeman R.W."/>
            <person name="Lord J."/>
            <person name="Oppert B."/>
            <person name="Lorenzen M."/>
            <person name="Brown S."/>
            <person name="Wang L."/>
            <person name="Savard J."/>
            <person name="Tautz D."/>
            <person name="Richards S."/>
            <person name="Weinstock G."/>
            <person name="Gibbs R.A."/>
            <person name="Liu Y."/>
            <person name="Worley K."/>
            <person name="Weinstock G."/>
            <person name="Elsik C.G."/>
            <person name="Reese J.T."/>
            <person name="Elhaik E."/>
            <person name="Landan G."/>
            <person name="Graur D."/>
            <person name="Arensburger P."/>
            <person name="Atkinson P."/>
            <person name="Beeman R.W."/>
            <person name="Beidler J."/>
            <person name="Brown S.J."/>
            <person name="Demuth J.P."/>
            <person name="Drury D.W."/>
            <person name="Du Y.Z."/>
            <person name="Fujiwara H."/>
            <person name="Lorenzen M."/>
            <person name="Maselli V."/>
            <person name="Osanai M."/>
            <person name="Park Y."/>
            <person name="Robertson H.M."/>
            <person name="Tu Z."/>
            <person name="Wang J.J."/>
            <person name="Wang S."/>
            <person name="Richards S."/>
            <person name="Song H."/>
            <person name="Zhang L."/>
            <person name="Sodergren E."/>
            <person name="Werner D."/>
            <person name="Stanke M."/>
            <person name="Morgenstern B."/>
            <person name="Solovyev V."/>
            <person name="Kosarev P."/>
            <person name="Brown G."/>
            <person name="Chen H.C."/>
            <person name="Ermolaeva O."/>
            <person name="Hlavina W."/>
            <person name="Kapustin Y."/>
            <person name="Kiryutin B."/>
            <person name="Kitts P."/>
            <person name="Maglott D."/>
            <person name="Pruitt K."/>
            <person name="Sapojnikov V."/>
            <person name="Souvorov A."/>
            <person name="Mackey A.J."/>
            <person name="Waterhouse R.M."/>
            <person name="Wyder S."/>
            <person name="Zdobnov E.M."/>
            <person name="Zdobnov E.M."/>
            <person name="Wyder S."/>
            <person name="Kriventseva E.V."/>
            <person name="Kadowaki T."/>
            <person name="Bork P."/>
            <person name="Aranda M."/>
            <person name="Bao R."/>
            <person name="Beermann A."/>
            <person name="Berns N."/>
            <person name="Bolognesi R."/>
            <person name="Bonneton F."/>
            <person name="Bopp D."/>
            <person name="Brown S.J."/>
            <person name="Bucher G."/>
            <person name="Butts T."/>
            <person name="Chaumot A."/>
            <person name="Denell R.E."/>
            <person name="Ferrier D.E."/>
            <person name="Friedrich M."/>
            <person name="Gordon C.M."/>
            <person name="Jindra M."/>
            <person name="Klingler M."/>
            <person name="Lan Q."/>
            <person name="Lattorff H.M."/>
            <person name="Laudet V."/>
            <person name="von Levetsow C."/>
            <person name="Liu Z."/>
            <person name="Lutz R."/>
            <person name="Lynch J.A."/>
            <person name="da Fonseca R.N."/>
            <person name="Posnien N."/>
            <person name="Reuter R."/>
            <person name="Roth S."/>
            <person name="Savard J."/>
            <person name="Schinko J.B."/>
            <person name="Schmitt C."/>
            <person name="Schoppmeier M."/>
            <person name="Schroder R."/>
            <person name="Shippy T.D."/>
            <person name="Simonnet F."/>
            <person name="Marques-Souza H."/>
            <person name="Tautz D."/>
            <person name="Tomoyasu Y."/>
            <person name="Trauner J."/>
            <person name="Van der Zee M."/>
            <person name="Vervoort M."/>
            <person name="Wittkopp N."/>
            <person name="Wimmer E.A."/>
            <person name="Yang X."/>
            <person name="Jones A.K."/>
            <person name="Sattelle D.B."/>
            <person name="Ebert P.R."/>
            <person name="Nelson D."/>
            <person name="Scott J.G."/>
            <person name="Beeman R.W."/>
            <person name="Muthukrishnan S."/>
            <person name="Kramer K.J."/>
            <person name="Arakane Y."/>
            <person name="Beeman R.W."/>
            <person name="Zhu Q."/>
            <person name="Hogenkamp D."/>
            <person name="Dixit R."/>
            <person name="Oppert B."/>
            <person name="Jiang H."/>
            <person name="Zou Z."/>
            <person name="Marshall J."/>
            <person name="Elpidina E."/>
            <person name="Vinokurov K."/>
            <person name="Oppert C."/>
            <person name="Zou Z."/>
            <person name="Evans J."/>
            <person name="Lu Z."/>
            <person name="Zhao P."/>
            <person name="Sumathipala N."/>
            <person name="Altincicek B."/>
            <person name="Vilcinskas A."/>
            <person name="Williams M."/>
            <person name="Hultmark D."/>
            <person name="Hetru C."/>
            <person name="Jiang H."/>
            <person name="Grimmelikhuijzen C.J."/>
            <person name="Hauser F."/>
            <person name="Cazzamali G."/>
            <person name="Williamson M."/>
            <person name="Park Y."/>
            <person name="Li B."/>
            <person name="Tanaka Y."/>
            <person name="Predel R."/>
            <person name="Neupert S."/>
            <person name="Schachtner J."/>
            <person name="Verleyen P."/>
            <person name="Raible F."/>
            <person name="Bork P."/>
            <person name="Friedrich M."/>
            <person name="Walden K.K."/>
            <person name="Robertson H.M."/>
            <person name="Angeli S."/>
            <person name="Foret S."/>
            <person name="Bucher G."/>
            <person name="Schuetz S."/>
            <person name="Maleszka R."/>
            <person name="Wimmer E.A."/>
            <person name="Beeman R.W."/>
            <person name="Lorenzen M."/>
            <person name="Tomoyasu Y."/>
            <person name="Miller S.C."/>
            <person name="Grossmann D."/>
            <person name="Bucher G."/>
        </authorList>
    </citation>
    <scope>NUCLEOTIDE SEQUENCE [LARGE SCALE GENOMIC DNA]</scope>
    <source>
        <strain evidence="1 2">Georgia GA2</strain>
    </source>
</reference>
<proteinExistence type="predicted"/>
<reference evidence="1 2" key="2">
    <citation type="journal article" date="2010" name="Nucleic Acids Res.">
        <title>BeetleBase in 2010: revisions to provide comprehensive genomic information for Tribolium castaneum.</title>
        <authorList>
            <person name="Kim H.S."/>
            <person name="Murphy T."/>
            <person name="Xia J."/>
            <person name="Caragea D."/>
            <person name="Park Y."/>
            <person name="Beeman R.W."/>
            <person name="Lorenzen M.D."/>
            <person name="Butcher S."/>
            <person name="Manak J.R."/>
            <person name="Brown S.J."/>
        </authorList>
    </citation>
    <scope>NUCLEOTIDE SEQUENCE [LARGE SCALE GENOMIC DNA]</scope>
    <source>
        <strain evidence="1 2">Georgia GA2</strain>
    </source>
</reference>
<protein>
    <submittedName>
        <fullName evidence="1">Uncharacterized protein</fullName>
    </submittedName>
</protein>
<accession>A0A139WA82</accession>
<name>A0A139WA82_TRICA</name>
<keyword evidence="2" id="KW-1185">Reference proteome</keyword>
<dbReference type="EMBL" id="KQ971466">
    <property type="protein sequence ID" value="KYB24821.1"/>
    <property type="molecule type" value="Genomic_DNA"/>
</dbReference>
<organism evidence="1 2">
    <name type="scientific">Tribolium castaneum</name>
    <name type="common">Red flour beetle</name>
    <dbReference type="NCBI Taxonomy" id="7070"/>
    <lineage>
        <taxon>Eukaryota</taxon>
        <taxon>Metazoa</taxon>
        <taxon>Ecdysozoa</taxon>
        <taxon>Arthropoda</taxon>
        <taxon>Hexapoda</taxon>
        <taxon>Insecta</taxon>
        <taxon>Pterygota</taxon>
        <taxon>Neoptera</taxon>
        <taxon>Endopterygota</taxon>
        <taxon>Coleoptera</taxon>
        <taxon>Polyphaga</taxon>
        <taxon>Cucujiformia</taxon>
        <taxon>Tenebrionidae</taxon>
        <taxon>Tenebrionidae incertae sedis</taxon>
        <taxon>Tribolium</taxon>
    </lineage>
</organism>
<dbReference type="InParanoid" id="A0A139WA82"/>
<gene>
    <name evidence="1" type="primary">AUGUSTUS-3.0.2_34931</name>
    <name evidence="1" type="ORF">TcasGA2_TC034931</name>
</gene>
<evidence type="ECO:0000313" key="1">
    <source>
        <dbReference type="EMBL" id="KYB24821.1"/>
    </source>
</evidence>
<dbReference type="Proteomes" id="UP000007266">
    <property type="component" value="Unassembled WGS sequence"/>
</dbReference>
<sequence>MEVKLREYGKCPMSGCARMKMLGGLILSNLSKFA</sequence>
<evidence type="ECO:0000313" key="2">
    <source>
        <dbReference type="Proteomes" id="UP000007266"/>
    </source>
</evidence>